<evidence type="ECO:0000313" key="3">
    <source>
        <dbReference type="EMBL" id="POS87088.1"/>
    </source>
</evidence>
<dbReference type="PANTHER" id="PTHR37792">
    <property type="entry name" value="RIBONUCLEASE MRP PROTEIN SUBUNIT RMP1"/>
    <property type="match status" value="1"/>
</dbReference>
<dbReference type="STRING" id="225359.A0A2S4PYG7"/>
<feature type="domain" description="RNase MRP protein 1 RNA binding" evidence="2">
    <location>
        <begin position="46"/>
        <end position="161"/>
    </location>
</feature>
<dbReference type="GO" id="GO:0000466">
    <property type="term" value="P:maturation of 5.8S rRNA from tricistronic rRNA transcript (SSU-rRNA, 5.8S rRNA, LSU-rRNA)"/>
    <property type="evidence" value="ECO:0007669"/>
    <property type="project" value="TreeGrafter"/>
</dbReference>
<comment type="caution">
    <text evidence="3">The sequence shown here is derived from an EMBL/GenBank/DDBJ whole genome shotgun (WGS) entry which is preliminary data.</text>
</comment>
<feature type="region of interest" description="Disordered" evidence="1">
    <location>
        <begin position="214"/>
        <end position="266"/>
    </location>
</feature>
<evidence type="ECO:0000259" key="2">
    <source>
        <dbReference type="Pfam" id="PF20945"/>
    </source>
</evidence>
<evidence type="ECO:0000313" key="4">
    <source>
        <dbReference type="Proteomes" id="UP000237438"/>
    </source>
</evidence>
<sequence>MDSERIKTLVFVDEHDHGDDAKKQFSDDDDEYESDEDSDTVQEAVETTHHRNKNQHRVARWYKSFGQLRRQNAKLMLELHAFTTALKMMGGLTTTISSSGLTITPDLVKSNKYLAAAQLKIEQRIEFLQRFLLPKCHLAFGNLIADNQYAVLGLMLMGLLASLNDILPMLPRLNTEEKSPDIIDTEPNNIKENVVKDSQLHDLGEIISRKEFKARHKESENQEKTDKISITDMAFSKQKKRNLVEEPRAGETKSHPHSKTRKKKTKKGDIFDDIFKKLL</sequence>
<feature type="compositionally biased region" description="Basic and acidic residues" evidence="1">
    <location>
        <begin position="214"/>
        <end position="229"/>
    </location>
</feature>
<proteinExistence type="predicted"/>
<dbReference type="CDD" id="cd22573">
    <property type="entry name" value="RMP1_RBD"/>
    <property type="match status" value="1"/>
</dbReference>
<dbReference type="EMBL" id="PEDP01000195">
    <property type="protein sequence ID" value="POS87088.1"/>
    <property type="molecule type" value="Genomic_DNA"/>
</dbReference>
<keyword evidence="4" id="KW-1185">Reference proteome</keyword>
<dbReference type="OrthoDB" id="5414547at2759"/>
<dbReference type="InterPro" id="IPR047205">
    <property type="entry name" value="RMP1"/>
</dbReference>
<feature type="region of interest" description="Disordered" evidence="1">
    <location>
        <begin position="18"/>
        <end position="38"/>
    </location>
</feature>
<dbReference type="Pfam" id="PF20945">
    <property type="entry name" value="RMP1"/>
    <property type="match status" value="1"/>
</dbReference>
<name>A0A2S4PYG7_9PEZI</name>
<reference evidence="3 4" key="1">
    <citation type="submission" date="2017-10" db="EMBL/GenBank/DDBJ databases">
        <title>Development of genomic resources for the powdery mildew, Erysiphe pulchra.</title>
        <authorList>
            <person name="Wadl P.A."/>
            <person name="Mack B.M."/>
            <person name="Moore G."/>
            <person name="Beltz S.B."/>
        </authorList>
    </citation>
    <scope>NUCLEOTIDE SEQUENCE [LARGE SCALE GENOMIC DNA]</scope>
    <source>
        <strain evidence="3">Cflorida</strain>
    </source>
</reference>
<feature type="compositionally biased region" description="Basic residues" evidence="1">
    <location>
        <begin position="255"/>
        <end position="266"/>
    </location>
</feature>
<protein>
    <recommendedName>
        <fullName evidence="2">RNase MRP protein 1 RNA binding domain-containing protein</fullName>
    </recommendedName>
</protein>
<evidence type="ECO:0000256" key="1">
    <source>
        <dbReference type="SAM" id="MobiDB-lite"/>
    </source>
</evidence>
<dbReference type="GO" id="GO:0000294">
    <property type="term" value="P:nuclear-transcribed mRNA catabolic process, RNase MRP-dependent"/>
    <property type="evidence" value="ECO:0007669"/>
    <property type="project" value="TreeGrafter"/>
</dbReference>
<dbReference type="GO" id="GO:0000172">
    <property type="term" value="C:ribonuclease MRP complex"/>
    <property type="evidence" value="ECO:0007669"/>
    <property type="project" value="InterPro"/>
</dbReference>
<feature type="compositionally biased region" description="Basic and acidic residues" evidence="1">
    <location>
        <begin position="242"/>
        <end position="254"/>
    </location>
</feature>
<dbReference type="AlphaFoldDB" id="A0A2S4PYG7"/>
<dbReference type="PANTHER" id="PTHR37792:SF1">
    <property type="entry name" value="RIBONUCLEASE MRP PROTEIN SUBUNIT RMP1"/>
    <property type="match status" value="1"/>
</dbReference>
<gene>
    <name evidence="3" type="ORF">EPUL_000488</name>
</gene>
<dbReference type="InterPro" id="IPR047204">
    <property type="entry name" value="RMP1_RBD"/>
</dbReference>
<accession>A0A2S4PYG7</accession>
<dbReference type="Proteomes" id="UP000237438">
    <property type="component" value="Unassembled WGS sequence"/>
</dbReference>
<organism evidence="3 4">
    <name type="scientific">Erysiphe pulchra</name>
    <dbReference type="NCBI Taxonomy" id="225359"/>
    <lineage>
        <taxon>Eukaryota</taxon>
        <taxon>Fungi</taxon>
        <taxon>Dikarya</taxon>
        <taxon>Ascomycota</taxon>
        <taxon>Pezizomycotina</taxon>
        <taxon>Leotiomycetes</taxon>
        <taxon>Erysiphales</taxon>
        <taxon>Erysiphaceae</taxon>
        <taxon>Erysiphe</taxon>
    </lineage>
</organism>
<dbReference type="GO" id="GO:0042134">
    <property type="term" value="F:rRNA primary transcript binding"/>
    <property type="evidence" value="ECO:0007669"/>
    <property type="project" value="InterPro"/>
</dbReference>
<feature type="compositionally biased region" description="Acidic residues" evidence="1">
    <location>
        <begin position="27"/>
        <end position="38"/>
    </location>
</feature>